<dbReference type="OrthoDB" id="1711074at2"/>
<dbReference type="EMBL" id="JPVP01000060">
    <property type="protein sequence ID" value="KGR82131.1"/>
    <property type="molecule type" value="Genomic_DNA"/>
</dbReference>
<dbReference type="InterPro" id="IPR025454">
    <property type="entry name" value="DUF4275"/>
</dbReference>
<name>A0A0A3IBH6_9BACI</name>
<gene>
    <name evidence="1" type="ORF">CD32_22855</name>
</gene>
<reference evidence="1 2" key="1">
    <citation type="submission" date="2014-02" db="EMBL/GenBank/DDBJ databases">
        <title>Draft genome sequence of Lysinibacillus odysseyi NBRC 100172.</title>
        <authorList>
            <person name="Zhang F."/>
            <person name="Wang G."/>
            <person name="Zhang L."/>
        </authorList>
    </citation>
    <scope>NUCLEOTIDE SEQUENCE [LARGE SCALE GENOMIC DNA]</scope>
    <source>
        <strain evidence="1 2">NBRC 100172</strain>
    </source>
</reference>
<keyword evidence="2" id="KW-1185">Reference proteome</keyword>
<dbReference type="Pfam" id="PF14101">
    <property type="entry name" value="DUF4275"/>
    <property type="match status" value="1"/>
</dbReference>
<dbReference type="AlphaFoldDB" id="A0A0A3IBH6"/>
<dbReference type="Proteomes" id="UP000030437">
    <property type="component" value="Unassembled WGS sequence"/>
</dbReference>
<protein>
    <recommendedName>
        <fullName evidence="3">Atp synthase f1 subunit delta</fullName>
    </recommendedName>
</protein>
<evidence type="ECO:0008006" key="3">
    <source>
        <dbReference type="Google" id="ProtNLM"/>
    </source>
</evidence>
<organism evidence="1 2">
    <name type="scientific">Lysinibacillus odysseyi 34hs-1 = NBRC 100172</name>
    <dbReference type="NCBI Taxonomy" id="1220589"/>
    <lineage>
        <taxon>Bacteria</taxon>
        <taxon>Bacillati</taxon>
        <taxon>Bacillota</taxon>
        <taxon>Bacilli</taxon>
        <taxon>Bacillales</taxon>
        <taxon>Bacillaceae</taxon>
        <taxon>Lysinibacillus</taxon>
    </lineage>
</organism>
<dbReference type="RefSeq" id="WP_036159345.1">
    <property type="nucleotide sequence ID" value="NZ_AVCX01000001.1"/>
</dbReference>
<comment type="caution">
    <text evidence="1">The sequence shown here is derived from an EMBL/GenBank/DDBJ whole genome shotgun (WGS) entry which is preliminary data.</text>
</comment>
<dbReference type="eggNOG" id="ENOG5032J6Q">
    <property type="taxonomic scope" value="Bacteria"/>
</dbReference>
<evidence type="ECO:0000313" key="2">
    <source>
        <dbReference type="Proteomes" id="UP000030437"/>
    </source>
</evidence>
<accession>A0A0A3IBH6</accession>
<evidence type="ECO:0000313" key="1">
    <source>
        <dbReference type="EMBL" id="KGR82131.1"/>
    </source>
</evidence>
<proteinExistence type="predicted"/>
<sequence>MPFSQELQVTESPESGAVFRKAWEEVFAGHLSKKEKEQIFLDQFLWHACSWGVTACATGEEAVALFMQQDKDRCIIFYQFIDKAYSVGNAKNLALTDLPYDSFNMDRNDLYVMDEKQKWTFVMTHEEQCGPYFIAL</sequence>